<keyword evidence="8" id="KW-1185">Reference proteome</keyword>
<gene>
    <name evidence="9" type="primary">LOC111019663</name>
</gene>
<evidence type="ECO:0000256" key="6">
    <source>
        <dbReference type="SAM" id="MobiDB-lite"/>
    </source>
</evidence>
<dbReference type="Pfam" id="PF00254">
    <property type="entry name" value="FKBP_C"/>
    <property type="match status" value="1"/>
</dbReference>
<dbReference type="Gene3D" id="3.10.50.40">
    <property type="match status" value="1"/>
</dbReference>
<reference evidence="9" key="1">
    <citation type="submission" date="2025-08" db="UniProtKB">
        <authorList>
            <consortium name="RefSeq"/>
        </authorList>
    </citation>
    <scope>IDENTIFICATION</scope>
    <source>
        <strain evidence="9">OHB3-1</strain>
    </source>
</reference>
<name>A0A6J1DFM9_MOMCH</name>
<dbReference type="AlphaFoldDB" id="A0A6J1DFM9"/>
<organism evidence="8 9">
    <name type="scientific">Momordica charantia</name>
    <name type="common">Bitter gourd</name>
    <name type="synonym">Balsam pear</name>
    <dbReference type="NCBI Taxonomy" id="3673"/>
    <lineage>
        <taxon>Eukaryota</taxon>
        <taxon>Viridiplantae</taxon>
        <taxon>Streptophyta</taxon>
        <taxon>Embryophyta</taxon>
        <taxon>Tracheophyta</taxon>
        <taxon>Spermatophyta</taxon>
        <taxon>Magnoliopsida</taxon>
        <taxon>eudicotyledons</taxon>
        <taxon>Gunneridae</taxon>
        <taxon>Pentapetalae</taxon>
        <taxon>rosids</taxon>
        <taxon>fabids</taxon>
        <taxon>Cucurbitales</taxon>
        <taxon>Cucurbitaceae</taxon>
        <taxon>Momordiceae</taxon>
        <taxon>Momordica</taxon>
    </lineage>
</organism>
<evidence type="ECO:0000313" key="9">
    <source>
        <dbReference type="RefSeq" id="XP_022151761.1"/>
    </source>
</evidence>
<feature type="region of interest" description="Disordered" evidence="6">
    <location>
        <begin position="310"/>
        <end position="359"/>
    </location>
</feature>
<proteinExistence type="predicted"/>
<feature type="compositionally biased region" description="Basic and acidic residues" evidence="6">
    <location>
        <begin position="482"/>
        <end position="495"/>
    </location>
</feature>
<accession>A0A6J1DFM9</accession>
<feature type="compositionally biased region" description="Basic residues" evidence="6">
    <location>
        <begin position="159"/>
        <end position="173"/>
    </location>
</feature>
<dbReference type="InterPro" id="IPR041232">
    <property type="entry name" value="NPL"/>
</dbReference>
<dbReference type="FunFam" id="3.10.50.40:FF:000006">
    <property type="entry name" value="Peptidyl-prolyl cis-trans isomerase"/>
    <property type="match status" value="1"/>
</dbReference>
<feature type="region of interest" description="Disordered" evidence="6">
    <location>
        <begin position="135"/>
        <end position="265"/>
    </location>
</feature>
<dbReference type="Proteomes" id="UP000504603">
    <property type="component" value="Unplaced"/>
</dbReference>
<dbReference type="Gene3D" id="2.60.120.340">
    <property type="entry name" value="Nucleoplasmin core domain"/>
    <property type="match status" value="1"/>
</dbReference>
<dbReference type="PROSITE" id="PS50059">
    <property type="entry name" value="FKBP_PPIASE"/>
    <property type="match status" value="1"/>
</dbReference>
<evidence type="ECO:0000256" key="4">
    <source>
        <dbReference type="ARBA" id="ARBA00023235"/>
    </source>
</evidence>
<feature type="compositionally biased region" description="Basic residues" evidence="6">
    <location>
        <begin position="337"/>
        <end position="347"/>
    </location>
</feature>
<dbReference type="RefSeq" id="XP_022151761.1">
    <property type="nucleotide sequence ID" value="XM_022296069.1"/>
</dbReference>
<feature type="domain" description="PPIase FKBP-type" evidence="7">
    <location>
        <begin position="529"/>
        <end position="617"/>
    </location>
</feature>
<feature type="compositionally biased region" description="Polar residues" evidence="6">
    <location>
        <begin position="376"/>
        <end position="387"/>
    </location>
</feature>
<evidence type="ECO:0000259" key="7">
    <source>
        <dbReference type="PROSITE" id="PS50059"/>
    </source>
</evidence>
<dbReference type="InterPro" id="IPR046357">
    <property type="entry name" value="PPIase_dom_sf"/>
</dbReference>
<dbReference type="InterPro" id="IPR001179">
    <property type="entry name" value="PPIase_FKBP_dom"/>
</dbReference>
<dbReference type="PANTHER" id="PTHR43811:SF48">
    <property type="entry name" value="PEPTIDYL-PROLYL CIS-TRANS ISOMERASE FKBP43"/>
    <property type="match status" value="1"/>
</dbReference>
<feature type="compositionally biased region" description="Basic residues" evidence="6">
    <location>
        <begin position="453"/>
        <end position="462"/>
    </location>
</feature>
<feature type="region of interest" description="Disordered" evidence="6">
    <location>
        <begin position="375"/>
        <end position="508"/>
    </location>
</feature>
<dbReference type="Pfam" id="PF17800">
    <property type="entry name" value="NPL"/>
    <property type="match status" value="1"/>
</dbReference>
<feature type="compositionally biased region" description="Basic and acidic residues" evidence="6">
    <location>
        <begin position="463"/>
        <end position="472"/>
    </location>
</feature>
<evidence type="ECO:0000313" key="8">
    <source>
        <dbReference type="Proteomes" id="UP000504603"/>
    </source>
</evidence>
<feature type="compositionally biased region" description="Basic and acidic residues" evidence="6">
    <location>
        <begin position="219"/>
        <end position="236"/>
    </location>
</feature>
<protein>
    <recommendedName>
        <fullName evidence="2 5">peptidylprolyl isomerase</fullName>
        <ecNumber evidence="2 5">5.2.1.8</ecNumber>
    </recommendedName>
</protein>
<dbReference type="PANTHER" id="PTHR43811">
    <property type="entry name" value="FKBP-TYPE PEPTIDYL-PROLYL CIS-TRANS ISOMERASE FKPA"/>
    <property type="match status" value="1"/>
</dbReference>
<dbReference type="EC" id="5.2.1.8" evidence="2 5"/>
<dbReference type="KEGG" id="mcha:111019663"/>
<keyword evidence="3 5" id="KW-0697">Rotamase</keyword>
<dbReference type="GeneID" id="111019663"/>
<keyword evidence="4 5" id="KW-0413">Isomerase</keyword>
<feature type="compositionally biased region" description="Basic and acidic residues" evidence="6">
    <location>
        <begin position="324"/>
        <end position="336"/>
    </location>
</feature>
<sequence length="617" mass="68244">MAFWGTEVKPGKPFTQKFDYFKGRLHVSLATLGFGTATKKSVLQCNVGNKSPVYLCSLFPEKTECLQLNLEYEEADEVIFSVLGPRSIHLSGYFLGSYRNNNVNDDTESYGEDIANTETQSSEYADEDKYEDSFINDEDPEVLPPSPISNEEDESFGKNKTRKNTRSRRRLRKSYQMSESDDDESSQQKNVVKAGTPFSELESLDEDNHPISTLCNNKTKGEHKVLHESSDMKTEFDGDSVIGVNGTTDGTIEDGQLTGNEAGEQNRFSVFATGSFSENVKRPIKLVEVEGQTSSDNNNNVKEVIPVPNDATADEFGQHPTLINERDLSRRVDGECKKKRKGGRSKRKSVEADGNSCSYATSGVEIQQEDLKMELTVSSEKQETSTGAELLDNLSFPSADVGLEDSERPKKKKKRGSEQGKIIESIGTCDLKPDKMDQDLQPTSDQTENQPIAKKKTKKKKTKPLENGDSLKSDILSLSSVGEKKPNKETEDKESNGTSNSSQVRKLPSGLVIEELEAGKPNGKLATSKRKVSVLYVGKLKESGEIVDSTDDKTPYKFCLGIGQVIEGWDAGLDGMRVGEKRRLTIPPSMGYGNEGDGENIPPDSWLVYDVELVRVH</sequence>
<dbReference type="OrthoDB" id="1902587at2759"/>
<evidence type="ECO:0000256" key="2">
    <source>
        <dbReference type="ARBA" id="ARBA00013194"/>
    </source>
</evidence>
<comment type="catalytic activity">
    <reaction evidence="1 5">
        <text>[protein]-peptidylproline (omega=180) = [protein]-peptidylproline (omega=0)</text>
        <dbReference type="Rhea" id="RHEA:16237"/>
        <dbReference type="Rhea" id="RHEA-COMP:10747"/>
        <dbReference type="Rhea" id="RHEA-COMP:10748"/>
        <dbReference type="ChEBI" id="CHEBI:83833"/>
        <dbReference type="ChEBI" id="CHEBI:83834"/>
        <dbReference type="EC" id="5.2.1.8"/>
    </reaction>
</comment>
<dbReference type="GO" id="GO:0003755">
    <property type="term" value="F:peptidyl-prolyl cis-trans isomerase activity"/>
    <property type="evidence" value="ECO:0007669"/>
    <property type="project" value="UniProtKB-KW"/>
</dbReference>
<evidence type="ECO:0000256" key="1">
    <source>
        <dbReference type="ARBA" id="ARBA00000971"/>
    </source>
</evidence>
<dbReference type="SUPFAM" id="SSF54534">
    <property type="entry name" value="FKBP-like"/>
    <property type="match status" value="1"/>
</dbReference>
<feature type="compositionally biased region" description="Polar residues" evidence="6">
    <location>
        <begin position="440"/>
        <end position="450"/>
    </location>
</feature>
<evidence type="ECO:0000256" key="3">
    <source>
        <dbReference type="ARBA" id="ARBA00023110"/>
    </source>
</evidence>
<evidence type="ECO:0000256" key="5">
    <source>
        <dbReference type="PROSITE-ProRule" id="PRU00277"/>
    </source>
</evidence>